<dbReference type="Proteomes" id="UP001497623">
    <property type="component" value="Unassembled WGS sequence"/>
</dbReference>
<evidence type="ECO:0000259" key="8">
    <source>
        <dbReference type="Pfam" id="PF12832"/>
    </source>
</evidence>
<dbReference type="PANTHER" id="PTHR16172:SF41">
    <property type="entry name" value="MAJOR FACILITATOR SUPERFAMILY DOMAIN-CONTAINING PROTEIN 6-LIKE"/>
    <property type="match status" value="1"/>
</dbReference>
<dbReference type="AlphaFoldDB" id="A0AAV2QUS4"/>
<evidence type="ECO:0000313" key="10">
    <source>
        <dbReference type="Proteomes" id="UP001497623"/>
    </source>
</evidence>
<feature type="transmembrane region" description="Helical" evidence="7">
    <location>
        <begin position="637"/>
        <end position="658"/>
    </location>
</feature>
<sequence>MTIITNKSALLNGHTPSSLIPKSVAKENGNINRRDWDEDGGFCDWQKGQNTKDHAQYPLNNGEYTKTNGQYEGNNSHSHTNGDLSHHQSTMEYAERPPPSVNYNMGCISINKKMLILKLLFFTFYGAFGCLLPFLTIHMRHLGLSMEEITWINMVLPLSALFGAPFVSILADRMGHYRLITIVCMLLTAALHTSLLFVPPTDAPNSGSTSLVLTCNTSGAALMLDPCTDTCPTKEHFIDASFRISKCHHLCSEGDDAGAVDPVMRLYSDNNEINEFISFSDPSTELQFSRSLHRHYLLDTADGQRCVYPQEYFNMSSGNQYTGMVCSKAPDNCVVVCDAEELSNGGPYLQPHDLCSTSSGNVPGSRRLTFWVYFIARSFGETCNAILIAMLDAVALTMVEQHKGDFGREKISGTLAVSIFAPLCGMLVDKEFGMFSSYNYGPVFYVFDALMLISAFITMMLHIDIQIPKRSLLTNISLLVRCLEFRTLLLLVLILGTFSGYLKTFIYIHLENLGATKLLMGLTTSISIILSLPFLYKSAKVLEYCGHHYIIMLAFVGYCVRFTGFSYITEPWWSLPLEALEPFTLNLMMVSAATLAYKLAPKDLVATAQSILWVSHYNIGRFVGIFVGGFITTEYGAVPVFKGAAVLSAVFGALYLAIYQCIKYKRTHQPPQSKPSPVRENGVVPNGHYAPVSGDDTRC</sequence>
<protein>
    <recommendedName>
        <fullName evidence="8">Major facilitator superfamily associated domain-containing protein</fullName>
    </recommendedName>
</protein>
<evidence type="ECO:0000256" key="2">
    <source>
        <dbReference type="ARBA" id="ARBA00005241"/>
    </source>
</evidence>
<feature type="transmembrane region" description="Helical" evidence="7">
    <location>
        <begin position="411"/>
        <end position="428"/>
    </location>
</feature>
<feature type="transmembrane region" description="Helical" evidence="7">
    <location>
        <begin position="548"/>
        <end position="568"/>
    </location>
</feature>
<feature type="region of interest" description="Disordered" evidence="6">
    <location>
        <begin position="1"/>
        <end position="33"/>
    </location>
</feature>
<dbReference type="SUPFAM" id="SSF103473">
    <property type="entry name" value="MFS general substrate transporter"/>
    <property type="match status" value="1"/>
</dbReference>
<gene>
    <name evidence="9" type="ORF">MNOR_LOCUS17271</name>
</gene>
<dbReference type="InterPro" id="IPR036259">
    <property type="entry name" value="MFS_trans_sf"/>
</dbReference>
<keyword evidence="3 7" id="KW-0812">Transmembrane</keyword>
<evidence type="ECO:0000256" key="5">
    <source>
        <dbReference type="ARBA" id="ARBA00023136"/>
    </source>
</evidence>
<feature type="transmembrane region" description="Helical" evidence="7">
    <location>
        <begin position="580"/>
        <end position="599"/>
    </location>
</feature>
<evidence type="ECO:0000256" key="7">
    <source>
        <dbReference type="SAM" id="Phobius"/>
    </source>
</evidence>
<dbReference type="Gene3D" id="1.20.1250.20">
    <property type="entry name" value="MFS general substrate transporter like domains"/>
    <property type="match status" value="2"/>
</dbReference>
<feature type="transmembrane region" description="Helical" evidence="7">
    <location>
        <begin position="370"/>
        <end position="399"/>
    </location>
</feature>
<keyword evidence="5 7" id="KW-0472">Membrane</keyword>
<dbReference type="InterPro" id="IPR051717">
    <property type="entry name" value="MFS_MFSD6"/>
</dbReference>
<feature type="domain" description="Major facilitator superfamily associated" evidence="8">
    <location>
        <begin position="115"/>
        <end position="641"/>
    </location>
</feature>
<evidence type="ECO:0000256" key="6">
    <source>
        <dbReference type="SAM" id="MobiDB-lite"/>
    </source>
</evidence>
<accession>A0AAV2QUS4</accession>
<dbReference type="InterPro" id="IPR024989">
    <property type="entry name" value="MFS_assoc_dom"/>
</dbReference>
<reference evidence="9 10" key="1">
    <citation type="submission" date="2024-05" db="EMBL/GenBank/DDBJ databases">
        <authorList>
            <person name="Wallberg A."/>
        </authorList>
    </citation>
    <scope>NUCLEOTIDE SEQUENCE [LARGE SCALE GENOMIC DNA]</scope>
</reference>
<feature type="region of interest" description="Disordered" evidence="6">
    <location>
        <begin position="667"/>
        <end position="699"/>
    </location>
</feature>
<feature type="transmembrane region" description="Helical" evidence="7">
    <location>
        <begin position="440"/>
        <end position="463"/>
    </location>
</feature>
<feature type="compositionally biased region" description="Polar residues" evidence="6">
    <location>
        <begin position="58"/>
        <end position="91"/>
    </location>
</feature>
<dbReference type="GO" id="GO:0016020">
    <property type="term" value="C:membrane"/>
    <property type="evidence" value="ECO:0007669"/>
    <property type="project" value="UniProtKB-SubCell"/>
</dbReference>
<name>A0AAV2QUS4_MEGNR</name>
<dbReference type="PANTHER" id="PTHR16172">
    <property type="entry name" value="MAJOR FACILITATOR SUPERFAMILY DOMAIN-CONTAINING PROTEIN 6-LIKE"/>
    <property type="match status" value="1"/>
</dbReference>
<comment type="similarity">
    <text evidence="2">Belongs to the major facilitator superfamily. MFSD6 family.</text>
</comment>
<evidence type="ECO:0000256" key="1">
    <source>
        <dbReference type="ARBA" id="ARBA00004141"/>
    </source>
</evidence>
<feature type="transmembrane region" description="Helical" evidence="7">
    <location>
        <begin position="518"/>
        <end position="536"/>
    </location>
</feature>
<feature type="region of interest" description="Disordered" evidence="6">
    <location>
        <begin position="48"/>
        <end position="95"/>
    </location>
</feature>
<comment type="subcellular location">
    <subcellularLocation>
        <location evidence="1">Membrane</location>
        <topology evidence="1">Multi-pass membrane protein</topology>
    </subcellularLocation>
</comment>
<keyword evidence="4 7" id="KW-1133">Transmembrane helix</keyword>
<dbReference type="Pfam" id="PF12832">
    <property type="entry name" value="MFS_1_like"/>
    <property type="match status" value="1"/>
</dbReference>
<feature type="transmembrane region" description="Helical" evidence="7">
    <location>
        <begin position="611"/>
        <end position="631"/>
    </location>
</feature>
<proteinExistence type="inferred from homology"/>
<evidence type="ECO:0000256" key="4">
    <source>
        <dbReference type="ARBA" id="ARBA00022989"/>
    </source>
</evidence>
<evidence type="ECO:0000256" key="3">
    <source>
        <dbReference type="ARBA" id="ARBA00022692"/>
    </source>
</evidence>
<feature type="transmembrane region" description="Helical" evidence="7">
    <location>
        <begin position="177"/>
        <end position="198"/>
    </location>
</feature>
<dbReference type="EMBL" id="CAXKWB010011783">
    <property type="protein sequence ID" value="CAL4102291.1"/>
    <property type="molecule type" value="Genomic_DNA"/>
</dbReference>
<keyword evidence="10" id="KW-1185">Reference proteome</keyword>
<comment type="caution">
    <text evidence="9">The sequence shown here is derived from an EMBL/GenBank/DDBJ whole genome shotgun (WGS) entry which is preliminary data.</text>
</comment>
<feature type="transmembrane region" description="Helical" evidence="7">
    <location>
        <begin position="483"/>
        <end position="506"/>
    </location>
</feature>
<feature type="transmembrane region" description="Helical" evidence="7">
    <location>
        <begin position="149"/>
        <end position="170"/>
    </location>
</feature>
<evidence type="ECO:0000313" key="9">
    <source>
        <dbReference type="EMBL" id="CAL4102291.1"/>
    </source>
</evidence>
<feature type="transmembrane region" description="Helical" evidence="7">
    <location>
        <begin position="115"/>
        <end position="137"/>
    </location>
</feature>
<feature type="compositionally biased region" description="Polar residues" evidence="6">
    <location>
        <begin position="1"/>
        <end position="20"/>
    </location>
</feature>
<organism evidence="9 10">
    <name type="scientific">Meganyctiphanes norvegica</name>
    <name type="common">Northern krill</name>
    <name type="synonym">Thysanopoda norvegica</name>
    <dbReference type="NCBI Taxonomy" id="48144"/>
    <lineage>
        <taxon>Eukaryota</taxon>
        <taxon>Metazoa</taxon>
        <taxon>Ecdysozoa</taxon>
        <taxon>Arthropoda</taxon>
        <taxon>Crustacea</taxon>
        <taxon>Multicrustacea</taxon>
        <taxon>Malacostraca</taxon>
        <taxon>Eumalacostraca</taxon>
        <taxon>Eucarida</taxon>
        <taxon>Euphausiacea</taxon>
        <taxon>Euphausiidae</taxon>
        <taxon>Meganyctiphanes</taxon>
    </lineage>
</organism>